<comment type="caution">
    <text evidence="1">The sequence shown here is derived from an EMBL/GenBank/DDBJ whole genome shotgun (WGS) entry which is preliminary data.</text>
</comment>
<dbReference type="EMBL" id="CM043796">
    <property type="protein sequence ID" value="KAI4817131.1"/>
    <property type="molecule type" value="Genomic_DNA"/>
</dbReference>
<dbReference type="Proteomes" id="UP001057452">
    <property type="component" value="Chromosome 12"/>
</dbReference>
<accession>A0ACB9WUY1</accession>
<keyword evidence="2" id="KW-1185">Reference proteome</keyword>
<proteinExistence type="predicted"/>
<evidence type="ECO:0000313" key="1">
    <source>
        <dbReference type="EMBL" id="KAI4817131.1"/>
    </source>
</evidence>
<evidence type="ECO:0000313" key="2">
    <source>
        <dbReference type="Proteomes" id="UP001057452"/>
    </source>
</evidence>
<gene>
    <name evidence="1" type="ORF">KUCAC02_009413</name>
</gene>
<protein>
    <submittedName>
        <fullName evidence="1">Uncharacterized protein</fullName>
    </submittedName>
</protein>
<sequence>MALSCRGESVHSELSPMNLQTLPVVLYLSSLRCCRDSGVLGSTRGVGIEATSPCPGIRPSVPHFLTHGSPITFHPLPPSPPKPSGTSVTRALGDATLPAAFLYTAGDPILFPLPLRLAGSSATRRVLAWTEAGPVCSEADELQARCGAAAGAELRRAAVMRYHHLLV</sequence>
<reference evidence="1" key="1">
    <citation type="submission" date="2022-05" db="EMBL/GenBank/DDBJ databases">
        <title>Chromosome-level genome of Chaenocephalus aceratus.</title>
        <authorList>
            <person name="Park H."/>
        </authorList>
    </citation>
    <scope>NUCLEOTIDE SEQUENCE</scope>
    <source>
        <strain evidence="1">KU_202001</strain>
    </source>
</reference>
<organism evidence="1 2">
    <name type="scientific">Chaenocephalus aceratus</name>
    <name type="common">Blackfin icefish</name>
    <name type="synonym">Chaenichthys aceratus</name>
    <dbReference type="NCBI Taxonomy" id="36190"/>
    <lineage>
        <taxon>Eukaryota</taxon>
        <taxon>Metazoa</taxon>
        <taxon>Chordata</taxon>
        <taxon>Craniata</taxon>
        <taxon>Vertebrata</taxon>
        <taxon>Euteleostomi</taxon>
        <taxon>Actinopterygii</taxon>
        <taxon>Neopterygii</taxon>
        <taxon>Teleostei</taxon>
        <taxon>Neoteleostei</taxon>
        <taxon>Acanthomorphata</taxon>
        <taxon>Eupercaria</taxon>
        <taxon>Perciformes</taxon>
        <taxon>Notothenioidei</taxon>
        <taxon>Channichthyidae</taxon>
        <taxon>Chaenocephalus</taxon>
    </lineage>
</organism>
<name>A0ACB9WUY1_CHAAC</name>